<keyword evidence="3" id="KW-0001">2Fe-2S</keyword>
<evidence type="ECO:0000256" key="1">
    <source>
        <dbReference type="ARBA" id="ARBA00004370"/>
    </source>
</evidence>
<evidence type="ECO:0000313" key="13">
    <source>
        <dbReference type="Proteomes" id="UP000187609"/>
    </source>
</evidence>
<organism evidence="12 13">
    <name type="scientific">Nicotiana attenuata</name>
    <name type="common">Coyote tobacco</name>
    <dbReference type="NCBI Taxonomy" id="49451"/>
    <lineage>
        <taxon>Eukaryota</taxon>
        <taxon>Viridiplantae</taxon>
        <taxon>Streptophyta</taxon>
        <taxon>Embryophyta</taxon>
        <taxon>Tracheophyta</taxon>
        <taxon>Spermatophyta</taxon>
        <taxon>Magnoliopsida</taxon>
        <taxon>eudicotyledons</taxon>
        <taxon>Gunneridae</taxon>
        <taxon>Pentapetalae</taxon>
        <taxon>asterids</taxon>
        <taxon>lamiids</taxon>
        <taxon>Solanales</taxon>
        <taxon>Solanaceae</taxon>
        <taxon>Nicotianoideae</taxon>
        <taxon>Nicotianeae</taxon>
        <taxon>Nicotiana</taxon>
    </lineage>
</organism>
<comment type="subcellular location">
    <subcellularLocation>
        <location evidence="1">Membrane</location>
    </subcellularLocation>
</comment>
<dbReference type="AlphaFoldDB" id="A0A1J6JYP8"/>
<keyword evidence="10" id="KW-0472">Membrane</keyword>
<evidence type="ECO:0000313" key="12">
    <source>
        <dbReference type="EMBL" id="OIT21580.1"/>
    </source>
</evidence>
<proteinExistence type="predicted"/>
<dbReference type="PANTHER" id="PTHR21266">
    <property type="entry name" value="IRON-SULFUR DOMAIN CONTAINING PROTEIN"/>
    <property type="match status" value="1"/>
</dbReference>
<accession>A0A1J6JYP8</accession>
<evidence type="ECO:0000256" key="5">
    <source>
        <dbReference type="ARBA" id="ARBA00022946"/>
    </source>
</evidence>
<evidence type="ECO:0000256" key="7">
    <source>
        <dbReference type="ARBA" id="ARBA00023002"/>
    </source>
</evidence>
<evidence type="ECO:0000256" key="8">
    <source>
        <dbReference type="ARBA" id="ARBA00023004"/>
    </source>
</evidence>
<dbReference type="Pfam" id="PF00355">
    <property type="entry name" value="Rieske"/>
    <property type="match status" value="1"/>
</dbReference>
<evidence type="ECO:0000256" key="6">
    <source>
        <dbReference type="ARBA" id="ARBA00022989"/>
    </source>
</evidence>
<evidence type="ECO:0000256" key="3">
    <source>
        <dbReference type="ARBA" id="ARBA00022714"/>
    </source>
</evidence>
<dbReference type="InterPro" id="IPR036922">
    <property type="entry name" value="Rieske_2Fe-2S_sf"/>
</dbReference>
<dbReference type="PANTHER" id="PTHR21266:SF32">
    <property type="entry name" value="CHOLESTEROL 7-DESATURASE NVD"/>
    <property type="match status" value="1"/>
</dbReference>
<dbReference type="InterPro" id="IPR017941">
    <property type="entry name" value="Rieske_2Fe-2S"/>
</dbReference>
<protein>
    <submittedName>
        <fullName evidence="12">Protochlorophyllide-dependent translocon component 52, chloroplastic</fullName>
    </submittedName>
</protein>
<keyword evidence="9" id="KW-0411">Iron-sulfur</keyword>
<keyword evidence="2" id="KW-0812">Transmembrane</keyword>
<dbReference type="PROSITE" id="PS51296">
    <property type="entry name" value="RIESKE"/>
    <property type="match status" value="1"/>
</dbReference>
<comment type="caution">
    <text evidence="12">The sequence shown here is derived from an EMBL/GenBank/DDBJ whole genome shotgun (WGS) entry which is preliminary data.</text>
</comment>
<dbReference type="SMR" id="A0A1J6JYP8"/>
<evidence type="ECO:0000256" key="9">
    <source>
        <dbReference type="ARBA" id="ARBA00023014"/>
    </source>
</evidence>
<reference evidence="12" key="1">
    <citation type="submission" date="2016-11" db="EMBL/GenBank/DDBJ databases">
        <title>The genome of Nicotiana attenuata.</title>
        <authorList>
            <person name="Xu S."/>
            <person name="Brockmoeller T."/>
            <person name="Gaquerel E."/>
            <person name="Navarro A."/>
            <person name="Kuhl H."/>
            <person name="Gase K."/>
            <person name="Ling Z."/>
            <person name="Zhou W."/>
            <person name="Kreitzer C."/>
            <person name="Stanke M."/>
            <person name="Tang H."/>
            <person name="Lyons E."/>
            <person name="Pandey P."/>
            <person name="Pandey S.P."/>
            <person name="Timmermann B."/>
            <person name="Baldwin I.T."/>
        </authorList>
    </citation>
    <scope>NUCLEOTIDE SEQUENCE [LARGE SCALE GENOMIC DNA]</scope>
    <source>
        <strain evidence="12">UT</strain>
    </source>
</reference>
<dbReference type="GO" id="GO:0051537">
    <property type="term" value="F:2 iron, 2 sulfur cluster binding"/>
    <property type="evidence" value="ECO:0007669"/>
    <property type="project" value="UniProtKB-KW"/>
</dbReference>
<keyword evidence="7" id="KW-0560">Oxidoreductase</keyword>
<keyword evidence="5" id="KW-0809">Transit peptide</keyword>
<keyword evidence="4" id="KW-0479">Metal-binding</keyword>
<gene>
    <name evidence="12" type="primary">PTC52_0</name>
    <name evidence="12" type="ORF">A4A49_35692</name>
</gene>
<keyword evidence="6" id="KW-1133">Transmembrane helix</keyword>
<dbReference type="GO" id="GO:0016020">
    <property type="term" value="C:membrane"/>
    <property type="evidence" value="ECO:0007669"/>
    <property type="project" value="UniProtKB-SubCell"/>
</dbReference>
<dbReference type="GO" id="GO:0016491">
    <property type="term" value="F:oxidoreductase activity"/>
    <property type="evidence" value="ECO:0007669"/>
    <property type="project" value="UniProtKB-KW"/>
</dbReference>
<evidence type="ECO:0000256" key="10">
    <source>
        <dbReference type="ARBA" id="ARBA00023136"/>
    </source>
</evidence>
<dbReference type="GO" id="GO:0005737">
    <property type="term" value="C:cytoplasm"/>
    <property type="evidence" value="ECO:0007669"/>
    <property type="project" value="TreeGrafter"/>
</dbReference>
<name>A0A1J6JYP8_NICAT</name>
<dbReference type="Gene3D" id="2.102.10.10">
    <property type="entry name" value="Rieske [2Fe-2S] iron-sulphur domain"/>
    <property type="match status" value="1"/>
</dbReference>
<dbReference type="EMBL" id="MJEQ01004247">
    <property type="protein sequence ID" value="OIT21580.1"/>
    <property type="molecule type" value="Genomic_DNA"/>
</dbReference>
<dbReference type="STRING" id="49451.A0A1J6JYP8"/>
<dbReference type="Proteomes" id="UP000187609">
    <property type="component" value="Unassembled WGS sequence"/>
</dbReference>
<dbReference type="GO" id="GO:0046872">
    <property type="term" value="F:metal ion binding"/>
    <property type="evidence" value="ECO:0007669"/>
    <property type="project" value="UniProtKB-KW"/>
</dbReference>
<keyword evidence="13" id="KW-1185">Reference proteome</keyword>
<dbReference type="SUPFAM" id="SSF50022">
    <property type="entry name" value="ISP domain"/>
    <property type="match status" value="1"/>
</dbReference>
<evidence type="ECO:0000256" key="2">
    <source>
        <dbReference type="ARBA" id="ARBA00022692"/>
    </source>
</evidence>
<feature type="domain" description="Rieske" evidence="11">
    <location>
        <begin position="90"/>
        <end position="184"/>
    </location>
</feature>
<dbReference type="InterPro" id="IPR050584">
    <property type="entry name" value="Cholesterol_7-desaturase"/>
</dbReference>
<evidence type="ECO:0000259" key="11">
    <source>
        <dbReference type="PROSITE" id="PS51296"/>
    </source>
</evidence>
<dbReference type="Gramene" id="OIT21580">
    <property type="protein sequence ID" value="OIT21580"/>
    <property type="gene ID" value="A4A49_35692"/>
</dbReference>
<dbReference type="OMA" id="IASHSWM"/>
<keyword evidence="8" id="KW-0408">Iron</keyword>
<evidence type="ECO:0000256" key="4">
    <source>
        <dbReference type="ARBA" id="ARBA00022723"/>
    </source>
</evidence>
<sequence>MQAFKASSFTPFQVLNLNYSTRSFPKSISDKPNLNNENPISCFTSIQSQNTKFKLFTAVSQSISTESRTPFDEETENGNQEEKFDWYAEWYPIMPICDLDKRRPHGKKVMGIDVVVWWDRNEKEWKVMDDACPHRYAPLSEGRIDQWGRLQCVYHGWCFGGSGDCKFIPQAPRDGPPVINPRNQ</sequence>